<protein>
    <submittedName>
        <fullName evidence="1">Uncharacterized protein</fullName>
    </submittedName>
</protein>
<evidence type="ECO:0000313" key="1">
    <source>
        <dbReference type="EMBL" id="GGO62361.1"/>
    </source>
</evidence>
<reference evidence="1" key="2">
    <citation type="submission" date="2020-09" db="EMBL/GenBank/DDBJ databases">
        <authorList>
            <person name="Sun Q."/>
            <person name="Zhou Y."/>
        </authorList>
    </citation>
    <scope>NUCLEOTIDE SEQUENCE</scope>
    <source>
        <strain evidence="1">CGMCC 4.7368</strain>
    </source>
</reference>
<gene>
    <name evidence="1" type="ORF">GCM10012289_06840</name>
</gene>
<dbReference type="Proteomes" id="UP000646523">
    <property type="component" value="Unassembled WGS sequence"/>
</dbReference>
<comment type="caution">
    <text evidence="1">The sequence shown here is derived from an EMBL/GenBank/DDBJ whole genome shotgun (WGS) entry which is preliminary data.</text>
</comment>
<sequence>MLWRDAMTASLDFIAHEFINFRNGSYAWIDVKRFQLARWSGDEVAALDLLLRHERYRGDYASGDSVSIDNRRLHGPFLLSRMTASSFDLVDEAVADQLIRTWVKEIGFLDPVPEELASCLETHVYDSLRGATHRYKLRELGREAMHDYGWVLWHFWELVLLDRSDASLTLVVGAVD</sequence>
<dbReference type="RefSeq" id="WP_189122410.1">
    <property type="nucleotide sequence ID" value="NZ_BMNH01000001.1"/>
</dbReference>
<organism evidence="1 2">
    <name type="scientific">Nonomuraea cavernae</name>
    <dbReference type="NCBI Taxonomy" id="2045107"/>
    <lineage>
        <taxon>Bacteria</taxon>
        <taxon>Bacillati</taxon>
        <taxon>Actinomycetota</taxon>
        <taxon>Actinomycetes</taxon>
        <taxon>Streptosporangiales</taxon>
        <taxon>Streptosporangiaceae</taxon>
        <taxon>Nonomuraea</taxon>
    </lineage>
</organism>
<accession>A0A917YP12</accession>
<dbReference type="AlphaFoldDB" id="A0A917YP12"/>
<dbReference type="EMBL" id="BMNH01000001">
    <property type="protein sequence ID" value="GGO62361.1"/>
    <property type="molecule type" value="Genomic_DNA"/>
</dbReference>
<evidence type="ECO:0000313" key="2">
    <source>
        <dbReference type="Proteomes" id="UP000646523"/>
    </source>
</evidence>
<name>A0A917YP12_9ACTN</name>
<keyword evidence="2" id="KW-1185">Reference proteome</keyword>
<reference evidence="1" key="1">
    <citation type="journal article" date="2014" name="Int. J. Syst. Evol. Microbiol.">
        <title>Complete genome sequence of Corynebacterium casei LMG S-19264T (=DSM 44701T), isolated from a smear-ripened cheese.</title>
        <authorList>
            <consortium name="US DOE Joint Genome Institute (JGI-PGF)"/>
            <person name="Walter F."/>
            <person name="Albersmeier A."/>
            <person name="Kalinowski J."/>
            <person name="Ruckert C."/>
        </authorList>
    </citation>
    <scope>NUCLEOTIDE SEQUENCE</scope>
    <source>
        <strain evidence="1">CGMCC 4.7368</strain>
    </source>
</reference>
<proteinExistence type="predicted"/>